<name>A0A6A3MKU6_9STRA</name>
<dbReference type="EMBL" id="QXFV01000591">
    <property type="protein sequence ID" value="KAE9033364.1"/>
    <property type="molecule type" value="Genomic_DNA"/>
</dbReference>
<dbReference type="AlphaFoldDB" id="A0A6A3MKU6"/>
<dbReference type="Proteomes" id="UP000429607">
    <property type="component" value="Unassembled WGS sequence"/>
</dbReference>
<protein>
    <recommendedName>
        <fullName evidence="3">Anaphase-promoting complex subunit 4 WD40 domain-containing protein</fullName>
    </recommendedName>
</protein>
<comment type="caution">
    <text evidence="1">The sequence shown here is derived from an EMBL/GenBank/DDBJ whole genome shotgun (WGS) entry which is preliminary data.</text>
</comment>
<evidence type="ECO:0000313" key="1">
    <source>
        <dbReference type="EMBL" id="KAE9033364.1"/>
    </source>
</evidence>
<proteinExistence type="predicted"/>
<evidence type="ECO:0008006" key="3">
    <source>
        <dbReference type="Google" id="ProtNLM"/>
    </source>
</evidence>
<gene>
    <name evidence="1" type="ORF">PR001_g10200</name>
</gene>
<evidence type="ECO:0000313" key="2">
    <source>
        <dbReference type="Proteomes" id="UP000429607"/>
    </source>
</evidence>
<accession>A0A6A3MKU6</accession>
<sequence>MLGELHGELYSFPQRDAAHLDDEFIRREGRRRRSAATGAEDEELELMELATNATTGESIVGLSWRPSKNLLAAAQLDGVVALYHVGRARAGVPQTGYH</sequence>
<organism evidence="1 2">
    <name type="scientific">Phytophthora rubi</name>
    <dbReference type="NCBI Taxonomy" id="129364"/>
    <lineage>
        <taxon>Eukaryota</taxon>
        <taxon>Sar</taxon>
        <taxon>Stramenopiles</taxon>
        <taxon>Oomycota</taxon>
        <taxon>Peronosporomycetes</taxon>
        <taxon>Peronosporales</taxon>
        <taxon>Peronosporaceae</taxon>
        <taxon>Phytophthora</taxon>
    </lineage>
</organism>
<reference evidence="1 2" key="1">
    <citation type="submission" date="2018-09" db="EMBL/GenBank/DDBJ databases">
        <title>Genomic investigation of the strawberry pathogen Phytophthora fragariae indicates pathogenicity is determined by transcriptional variation in three key races.</title>
        <authorList>
            <person name="Adams T.M."/>
            <person name="Armitage A.D."/>
            <person name="Sobczyk M.K."/>
            <person name="Bates H.J."/>
            <person name="Dunwell J.M."/>
            <person name="Nellist C.F."/>
            <person name="Harrison R.J."/>
        </authorList>
    </citation>
    <scope>NUCLEOTIDE SEQUENCE [LARGE SCALE GENOMIC DNA]</scope>
    <source>
        <strain evidence="1 2">SCRP249</strain>
    </source>
</reference>